<protein>
    <submittedName>
        <fullName evidence="2">Uncharacterized protein</fullName>
    </submittedName>
</protein>
<dbReference type="Proteomes" id="UP000054544">
    <property type="component" value="Unassembled WGS sequence"/>
</dbReference>
<evidence type="ECO:0000313" key="2">
    <source>
        <dbReference type="EMBL" id="KJK73558.1"/>
    </source>
</evidence>
<evidence type="ECO:0000256" key="1">
    <source>
        <dbReference type="SAM" id="MobiDB-lite"/>
    </source>
</evidence>
<organism evidence="2 3">
    <name type="scientific">Metarhizium anisopliae BRIP 53293</name>
    <dbReference type="NCBI Taxonomy" id="1291518"/>
    <lineage>
        <taxon>Eukaryota</taxon>
        <taxon>Fungi</taxon>
        <taxon>Dikarya</taxon>
        <taxon>Ascomycota</taxon>
        <taxon>Pezizomycotina</taxon>
        <taxon>Sordariomycetes</taxon>
        <taxon>Hypocreomycetidae</taxon>
        <taxon>Hypocreales</taxon>
        <taxon>Clavicipitaceae</taxon>
        <taxon>Metarhizium</taxon>
    </lineage>
</organism>
<name>A0A0D9NIN2_METAN</name>
<sequence>MSYERVQPQNGLAQIQRLEGMSIPTITRLDETSGEHRRNRTICITVPTTPTNPSPLNEAIFEDDGGPIMFNTEPTTLSNDADEWENTTECLSPGHHNQPAEDVLDIEIGENAPENDISEDQEGEWQNNDNDERNIDAEFRPKDAEFDIASDADHSALEEEEEEGIDANLDHDVHESSISPQSMATDFLEQRWNRLCECMQDEARHPNKQSLIKQY</sequence>
<feature type="region of interest" description="Disordered" evidence="1">
    <location>
        <begin position="155"/>
        <end position="185"/>
    </location>
</feature>
<keyword evidence="3" id="KW-1185">Reference proteome</keyword>
<dbReference type="EMBL" id="KE384804">
    <property type="protein sequence ID" value="KJK73558.1"/>
    <property type="molecule type" value="Genomic_DNA"/>
</dbReference>
<dbReference type="AlphaFoldDB" id="A0A0D9NIN2"/>
<reference evidence="3" key="1">
    <citation type="journal article" date="2014" name="BMC Genomics">
        <title>The genome sequence of the biocontrol fungus Metarhizium anisopliae and comparative genomics of Metarhizium species.</title>
        <authorList>
            <person name="Pattemore J.A."/>
            <person name="Hane J.K."/>
            <person name="Williams A.H."/>
            <person name="Wilson B.A."/>
            <person name="Stodart B.J."/>
            <person name="Ash G.J."/>
        </authorList>
    </citation>
    <scope>NUCLEOTIDE SEQUENCE [LARGE SCALE GENOMIC DNA]</scope>
    <source>
        <strain evidence="3">BRIP 53293</strain>
    </source>
</reference>
<gene>
    <name evidence="2" type="ORF">H634G_11194</name>
</gene>
<accession>A0A0D9NIN2</accession>
<evidence type="ECO:0000313" key="3">
    <source>
        <dbReference type="Proteomes" id="UP000054544"/>
    </source>
</evidence>
<proteinExistence type="predicted"/>